<keyword evidence="1" id="KW-0732">Signal</keyword>
<gene>
    <name evidence="2" type="ORF">ACFSNB_01085</name>
</gene>
<evidence type="ECO:0000256" key="1">
    <source>
        <dbReference type="SAM" id="SignalP"/>
    </source>
</evidence>
<dbReference type="EMBL" id="JBHUIY010000002">
    <property type="protein sequence ID" value="MFD2232391.1"/>
    <property type="molecule type" value="Genomic_DNA"/>
</dbReference>
<feature type="chain" id="PRO_5046991334" evidence="1">
    <location>
        <begin position="27"/>
        <end position="561"/>
    </location>
</feature>
<name>A0ABW5C6S0_9PROT</name>
<organism evidence="2 3">
    <name type="scientific">Phaeospirillum tilakii</name>
    <dbReference type="NCBI Taxonomy" id="741673"/>
    <lineage>
        <taxon>Bacteria</taxon>
        <taxon>Pseudomonadati</taxon>
        <taxon>Pseudomonadota</taxon>
        <taxon>Alphaproteobacteria</taxon>
        <taxon>Rhodospirillales</taxon>
        <taxon>Rhodospirillaceae</taxon>
        <taxon>Phaeospirillum</taxon>
    </lineage>
</organism>
<evidence type="ECO:0000313" key="2">
    <source>
        <dbReference type="EMBL" id="MFD2232391.1"/>
    </source>
</evidence>
<evidence type="ECO:0000313" key="3">
    <source>
        <dbReference type="Proteomes" id="UP001597296"/>
    </source>
</evidence>
<reference evidence="3" key="1">
    <citation type="journal article" date="2019" name="Int. J. Syst. Evol. Microbiol.">
        <title>The Global Catalogue of Microorganisms (GCM) 10K type strain sequencing project: providing services to taxonomists for standard genome sequencing and annotation.</title>
        <authorList>
            <consortium name="The Broad Institute Genomics Platform"/>
            <consortium name="The Broad Institute Genome Sequencing Center for Infectious Disease"/>
            <person name="Wu L."/>
            <person name="Ma J."/>
        </authorList>
    </citation>
    <scope>NUCLEOTIDE SEQUENCE [LARGE SCALE GENOMIC DNA]</scope>
    <source>
        <strain evidence="3">KCTC 15012</strain>
    </source>
</reference>
<proteinExistence type="predicted"/>
<feature type="signal peptide" evidence="1">
    <location>
        <begin position="1"/>
        <end position="26"/>
    </location>
</feature>
<sequence>MTISRADAGAGLLALALLLGPVAARAAEEAPGAAEGVFSVTAPRGAAPRFEARELGEPGLDGGGVLDDAHGGLGAAMWGGTDPAVIRRLLPRLPTTESPALRQLARRLLLTNAAAPAGAAPAGGPSLLDIRIDRLTALGESEGLAALVKAVPGSLNSPPLARARVETALLGGDVKAACVEAATRHYDEPRLKVVCALSEGRTLEANMALDLMRDHKEADPVFLLAAEAMAGVPPAKLERIDTLAPVSLAACRAGRLPLPPEAAATVPPGLLLAIATNPVNSADTRLAAAERAEALGLWATESLRHLYTDLSFNPTETQEALAQGPRTPRGRALLWRTIPAEDNPARRAQAIAGLLTGSANPAAFAAAARLYAPLLTALTPGPDLAAQAAPLARALVVIDRADLAGPWLNLAYGDPATLRQAKAVALLRRLARPNEEAAPIELPAADGLSPEAAGRRAEVILSLLEGVGEVVPPGPWLASLRDPLLSPTLSPRPALDSLAEAAATDRRLGETVLLSLVELGQTGFDRADPALLGRAVAMLRLVGLTNEARALAIEIALANGV</sequence>
<keyword evidence="3" id="KW-1185">Reference proteome</keyword>
<accession>A0ABW5C6S0</accession>
<protein>
    <submittedName>
        <fullName evidence="2">Antifreeze protein</fullName>
    </submittedName>
</protein>
<dbReference type="RefSeq" id="WP_377313657.1">
    <property type="nucleotide sequence ID" value="NZ_JBHUIY010000002.1"/>
</dbReference>
<dbReference type="Proteomes" id="UP001597296">
    <property type="component" value="Unassembled WGS sequence"/>
</dbReference>
<comment type="caution">
    <text evidence="2">The sequence shown here is derived from an EMBL/GenBank/DDBJ whole genome shotgun (WGS) entry which is preliminary data.</text>
</comment>